<evidence type="ECO:0000256" key="2">
    <source>
        <dbReference type="PROSITE-ProRule" id="PRU00320"/>
    </source>
</evidence>
<proteinExistence type="predicted"/>
<name>A0AAW1KL32_POPJA</name>
<reference evidence="4 5" key="1">
    <citation type="journal article" date="2024" name="BMC Genomics">
        <title>De novo assembly and annotation of Popillia japonica's genome with initial clues to its potential as an invasive pest.</title>
        <authorList>
            <person name="Cucini C."/>
            <person name="Boschi S."/>
            <person name="Funari R."/>
            <person name="Cardaioli E."/>
            <person name="Iannotti N."/>
            <person name="Marturano G."/>
            <person name="Paoli F."/>
            <person name="Bruttini M."/>
            <person name="Carapelli A."/>
            <person name="Frati F."/>
            <person name="Nardi F."/>
        </authorList>
    </citation>
    <scope>NUCLEOTIDE SEQUENCE [LARGE SCALE GENOMIC DNA]</scope>
    <source>
        <strain evidence="4">DMR45628</strain>
    </source>
</reference>
<evidence type="ECO:0000256" key="1">
    <source>
        <dbReference type="ARBA" id="ARBA00004123"/>
    </source>
</evidence>
<dbReference type="EMBL" id="JASPKY010000201">
    <property type="protein sequence ID" value="KAK9721222.1"/>
    <property type="molecule type" value="Genomic_DNA"/>
</dbReference>
<comment type="subcellular location">
    <subcellularLocation>
        <location evidence="1 2">Nucleus</location>
    </subcellularLocation>
</comment>
<dbReference type="GO" id="GO:0005634">
    <property type="term" value="C:nucleus"/>
    <property type="evidence" value="ECO:0007669"/>
    <property type="project" value="UniProtKB-SubCell"/>
</dbReference>
<organism evidence="4 5">
    <name type="scientific">Popillia japonica</name>
    <name type="common">Japanese beetle</name>
    <dbReference type="NCBI Taxonomy" id="7064"/>
    <lineage>
        <taxon>Eukaryota</taxon>
        <taxon>Metazoa</taxon>
        <taxon>Ecdysozoa</taxon>
        <taxon>Arthropoda</taxon>
        <taxon>Hexapoda</taxon>
        <taxon>Insecta</taxon>
        <taxon>Pterygota</taxon>
        <taxon>Neoptera</taxon>
        <taxon>Endopterygota</taxon>
        <taxon>Coleoptera</taxon>
        <taxon>Polyphaga</taxon>
        <taxon>Scarabaeiformia</taxon>
        <taxon>Scarabaeidae</taxon>
        <taxon>Rutelinae</taxon>
        <taxon>Popillia</taxon>
    </lineage>
</organism>
<evidence type="ECO:0000259" key="3">
    <source>
        <dbReference type="PROSITE" id="PS50960"/>
    </source>
</evidence>
<dbReference type="GO" id="GO:0003677">
    <property type="term" value="F:DNA binding"/>
    <property type="evidence" value="ECO:0007669"/>
    <property type="project" value="UniProtKB-UniRule"/>
</dbReference>
<dbReference type="SUPFAM" id="SSF46689">
    <property type="entry name" value="Homeodomain-like"/>
    <property type="match status" value="1"/>
</dbReference>
<dbReference type="InterPro" id="IPR007889">
    <property type="entry name" value="HTH_Psq"/>
</dbReference>
<dbReference type="Gene3D" id="1.10.10.60">
    <property type="entry name" value="Homeodomain-like"/>
    <property type="match status" value="2"/>
</dbReference>
<feature type="DNA-binding region" description="H-T-H motif" evidence="2">
    <location>
        <begin position="29"/>
        <end position="49"/>
    </location>
</feature>
<keyword evidence="2 4" id="KW-0238">DNA-binding</keyword>
<evidence type="ECO:0000313" key="5">
    <source>
        <dbReference type="Proteomes" id="UP001458880"/>
    </source>
</evidence>
<evidence type="ECO:0000313" key="4">
    <source>
        <dbReference type="EMBL" id="KAK9721222.1"/>
    </source>
</evidence>
<gene>
    <name evidence="4" type="ORF">QE152_g21652</name>
</gene>
<dbReference type="InterPro" id="IPR050863">
    <property type="entry name" value="CenT-Element_Derived"/>
</dbReference>
<dbReference type="Pfam" id="PF04218">
    <property type="entry name" value="CENP-B_N"/>
    <property type="match status" value="1"/>
</dbReference>
<keyword evidence="2" id="KW-0539">Nucleus</keyword>
<dbReference type="PANTHER" id="PTHR19303:SF73">
    <property type="entry name" value="PROTEIN PDC2"/>
    <property type="match status" value="1"/>
</dbReference>
<dbReference type="PROSITE" id="PS50960">
    <property type="entry name" value="HTH_PSQ"/>
    <property type="match status" value="1"/>
</dbReference>
<feature type="domain" description="HTH psq-type" evidence="3">
    <location>
        <begin position="1"/>
        <end position="53"/>
    </location>
</feature>
<accession>A0AAW1KL32</accession>
<dbReference type="PANTHER" id="PTHR19303">
    <property type="entry name" value="TRANSPOSON"/>
    <property type="match status" value="1"/>
</dbReference>
<dbReference type="AlphaFoldDB" id="A0AAW1KL32"/>
<protein>
    <submittedName>
        <fullName evidence="4">CENP-B N-terminal DNA-binding domain</fullName>
    </submittedName>
</protein>
<comment type="caution">
    <text evidence="4">The sequence shown here is derived from an EMBL/GenBank/DDBJ whole genome shotgun (WGS) entry which is preliminary data.</text>
</comment>
<dbReference type="InterPro" id="IPR009057">
    <property type="entry name" value="Homeodomain-like_sf"/>
</dbReference>
<sequence>MSDKTVKRKQLNIADKIAIIGEVDSGAKKADVCRKYNLPPSSLSTLLKNKEKLIQSFPYNSKERKRLKTTTFEDLDEVLLNWFKQQRNSNIPISGSSLWKEQVLSVKY</sequence>
<keyword evidence="5" id="KW-1185">Reference proteome</keyword>
<dbReference type="Proteomes" id="UP001458880">
    <property type="component" value="Unassembled WGS sequence"/>
</dbReference>